<evidence type="ECO:0000313" key="5">
    <source>
        <dbReference type="EMBL" id="KAK2582673.1"/>
    </source>
</evidence>
<dbReference type="EMBL" id="JAIFRP010000031">
    <property type="protein sequence ID" value="KAK2582673.1"/>
    <property type="molecule type" value="Genomic_DNA"/>
</dbReference>
<accession>A0AAD9RN61</accession>
<gene>
    <name evidence="5" type="ORF">KPH14_004950</name>
</gene>
<name>A0AAD9RN61_9HYME</name>
<dbReference type="SUPFAM" id="SSF82895">
    <property type="entry name" value="TSP-1 type 1 repeat"/>
    <property type="match status" value="1"/>
</dbReference>
<feature type="region of interest" description="Disordered" evidence="3">
    <location>
        <begin position="192"/>
        <end position="214"/>
    </location>
</feature>
<keyword evidence="4" id="KW-0812">Transmembrane</keyword>
<keyword evidence="4" id="KW-0472">Membrane</keyword>
<dbReference type="InterPro" id="IPR036383">
    <property type="entry name" value="TSP1_rpt_sf"/>
</dbReference>
<dbReference type="Gene3D" id="2.20.100.10">
    <property type="entry name" value="Thrombospondin type-1 (TSP1) repeat"/>
    <property type="match status" value="1"/>
</dbReference>
<evidence type="ECO:0000313" key="6">
    <source>
        <dbReference type="Proteomes" id="UP001258017"/>
    </source>
</evidence>
<evidence type="ECO:0000256" key="2">
    <source>
        <dbReference type="ARBA" id="ARBA00022525"/>
    </source>
</evidence>
<reference evidence="5" key="2">
    <citation type="journal article" date="2023" name="Commun. Biol.">
        <title>Intrasexual cuticular hydrocarbon dimorphism in a wasp sheds light on hydrocarbon biosynthesis genes in Hymenoptera.</title>
        <authorList>
            <person name="Moris V.C."/>
            <person name="Podsiadlowski L."/>
            <person name="Martin S."/>
            <person name="Oeyen J.P."/>
            <person name="Donath A."/>
            <person name="Petersen M."/>
            <person name="Wilbrandt J."/>
            <person name="Misof B."/>
            <person name="Liedtke D."/>
            <person name="Thamm M."/>
            <person name="Scheiner R."/>
            <person name="Schmitt T."/>
            <person name="Niehuis O."/>
        </authorList>
    </citation>
    <scope>NUCLEOTIDE SEQUENCE</scope>
    <source>
        <strain evidence="5">GBR_01_08_01A</strain>
    </source>
</reference>
<dbReference type="GO" id="GO:0031012">
    <property type="term" value="C:extracellular matrix"/>
    <property type="evidence" value="ECO:0007669"/>
    <property type="project" value="TreeGrafter"/>
</dbReference>
<dbReference type="SMART" id="SM00209">
    <property type="entry name" value="TSP1"/>
    <property type="match status" value="1"/>
</dbReference>
<dbReference type="InterPro" id="IPR050439">
    <property type="entry name" value="ADAMTS_ADAMTS-like"/>
</dbReference>
<keyword evidence="2" id="KW-0964">Secreted</keyword>
<dbReference type="Proteomes" id="UP001258017">
    <property type="component" value="Unassembled WGS sequence"/>
</dbReference>
<protein>
    <submittedName>
        <fullName evidence="5">Uncharacterized protein</fullName>
    </submittedName>
</protein>
<dbReference type="PANTHER" id="PTHR13723:SF313">
    <property type="entry name" value="PEPTIDASE M12B DOMAIN-CONTAINING PROTEIN"/>
    <property type="match status" value="1"/>
</dbReference>
<dbReference type="PROSITE" id="PS50092">
    <property type="entry name" value="TSP1"/>
    <property type="match status" value="1"/>
</dbReference>
<comment type="caution">
    <text evidence="5">The sequence shown here is derived from an EMBL/GenBank/DDBJ whole genome shotgun (WGS) entry which is preliminary data.</text>
</comment>
<keyword evidence="4" id="KW-1133">Transmembrane helix</keyword>
<organism evidence="5 6">
    <name type="scientific">Odynerus spinipes</name>
    <dbReference type="NCBI Taxonomy" id="1348599"/>
    <lineage>
        <taxon>Eukaryota</taxon>
        <taxon>Metazoa</taxon>
        <taxon>Ecdysozoa</taxon>
        <taxon>Arthropoda</taxon>
        <taxon>Hexapoda</taxon>
        <taxon>Insecta</taxon>
        <taxon>Pterygota</taxon>
        <taxon>Neoptera</taxon>
        <taxon>Endopterygota</taxon>
        <taxon>Hymenoptera</taxon>
        <taxon>Apocrita</taxon>
        <taxon>Aculeata</taxon>
        <taxon>Vespoidea</taxon>
        <taxon>Vespidae</taxon>
        <taxon>Eumeninae</taxon>
        <taxon>Odynerus</taxon>
    </lineage>
</organism>
<dbReference type="AlphaFoldDB" id="A0AAD9RN61"/>
<sequence length="258" mass="29477">MKVQYVPEVQTRHTLKLLFLLPSHYTSALTILLLLLQICFLGLVVSDNSTIVDHSAIEDVSEITNIANNLDVDAIDQTVTWGEWSPWSKWSPCSRSCGGGISKQQRRCRRKPCKGRPWSTKYKVCNPQLCEKPSDFRAEQCAAFDDVPYSGQLLKWYPHYDPARPCSLICRGEQSLESTVNRLRQQQQQQQQLQLQQQQRSQEGTNEKTLPRDAQDALRFDADETIVVQLADKVEDGTRCYVDGYDVCINGECMFEVI</sequence>
<keyword evidence="6" id="KW-1185">Reference proteome</keyword>
<dbReference type="InterPro" id="IPR000884">
    <property type="entry name" value="TSP1_rpt"/>
</dbReference>
<comment type="subcellular location">
    <subcellularLocation>
        <location evidence="1">Secreted</location>
    </subcellularLocation>
</comment>
<evidence type="ECO:0000256" key="3">
    <source>
        <dbReference type="SAM" id="MobiDB-lite"/>
    </source>
</evidence>
<dbReference type="GO" id="GO:0005576">
    <property type="term" value="C:extracellular region"/>
    <property type="evidence" value="ECO:0007669"/>
    <property type="project" value="UniProtKB-SubCell"/>
</dbReference>
<dbReference type="PANTHER" id="PTHR13723">
    <property type="entry name" value="ADAMTS A DISINTEGRIN AND METALLOPROTEASE WITH THROMBOSPONDIN MOTIFS PROTEASE"/>
    <property type="match status" value="1"/>
</dbReference>
<evidence type="ECO:0000256" key="4">
    <source>
        <dbReference type="SAM" id="Phobius"/>
    </source>
</evidence>
<evidence type="ECO:0000256" key="1">
    <source>
        <dbReference type="ARBA" id="ARBA00004613"/>
    </source>
</evidence>
<feature type="transmembrane region" description="Helical" evidence="4">
    <location>
        <begin position="25"/>
        <end position="45"/>
    </location>
</feature>
<reference evidence="5" key="1">
    <citation type="submission" date="2021-08" db="EMBL/GenBank/DDBJ databases">
        <authorList>
            <person name="Misof B."/>
            <person name="Oliver O."/>
            <person name="Podsiadlowski L."/>
            <person name="Donath A."/>
            <person name="Peters R."/>
            <person name="Mayer C."/>
            <person name="Rust J."/>
            <person name="Gunkel S."/>
            <person name="Lesny P."/>
            <person name="Martin S."/>
            <person name="Oeyen J.P."/>
            <person name="Petersen M."/>
            <person name="Panagiotis P."/>
            <person name="Wilbrandt J."/>
            <person name="Tanja T."/>
        </authorList>
    </citation>
    <scope>NUCLEOTIDE SEQUENCE</scope>
    <source>
        <strain evidence="5">GBR_01_08_01A</strain>
        <tissue evidence="5">Thorax + abdomen</tissue>
    </source>
</reference>
<feature type="compositionally biased region" description="Basic and acidic residues" evidence="3">
    <location>
        <begin position="205"/>
        <end position="214"/>
    </location>
</feature>
<proteinExistence type="predicted"/>